<dbReference type="InterPro" id="IPR038063">
    <property type="entry name" value="Transpep_catalytic_dom"/>
</dbReference>
<evidence type="ECO:0000256" key="4">
    <source>
        <dbReference type="ARBA" id="ARBA00022960"/>
    </source>
</evidence>
<evidence type="ECO:0000256" key="6">
    <source>
        <dbReference type="ARBA" id="ARBA00023316"/>
    </source>
</evidence>
<dbReference type="PROSITE" id="PS52029">
    <property type="entry name" value="LD_TPASE"/>
    <property type="match status" value="1"/>
</dbReference>
<keyword evidence="11" id="KW-1185">Reference proteome</keyword>
<keyword evidence="4 7" id="KW-0133">Cell shape</keyword>
<gene>
    <name evidence="10" type="ORF">J2R99_001765</name>
</gene>
<proteinExistence type="inferred from homology"/>
<feature type="compositionally biased region" description="Polar residues" evidence="8">
    <location>
        <begin position="361"/>
        <end position="370"/>
    </location>
</feature>
<feature type="region of interest" description="Disordered" evidence="8">
    <location>
        <begin position="322"/>
        <end position="388"/>
    </location>
</feature>
<name>A0ABU0C5W8_9BRAD</name>
<feature type="active site" description="Proton donor/acceptor" evidence="7">
    <location>
        <position position="153"/>
    </location>
</feature>
<dbReference type="InterPro" id="IPR005490">
    <property type="entry name" value="LD_TPept_cat_dom"/>
</dbReference>
<comment type="similarity">
    <text evidence="2">Belongs to the YkuD family.</text>
</comment>
<dbReference type="EMBL" id="JAUSUK010000001">
    <property type="protein sequence ID" value="MDQ0325916.1"/>
    <property type="molecule type" value="Genomic_DNA"/>
</dbReference>
<dbReference type="CDD" id="cd16913">
    <property type="entry name" value="YkuD_like"/>
    <property type="match status" value="1"/>
</dbReference>
<organism evidence="10 11">
    <name type="scientific">Rhodopseudomonas julia</name>
    <dbReference type="NCBI Taxonomy" id="200617"/>
    <lineage>
        <taxon>Bacteria</taxon>
        <taxon>Pseudomonadati</taxon>
        <taxon>Pseudomonadota</taxon>
        <taxon>Alphaproteobacteria</taxon>
        <taxon>Hyphomicrobiales</taxon>
        <taxon>Nitrobacteraceae</taxon>
        <taxon>Rhodopseudomonas</taxon>
    </lineage>
</organism>
<evidence type="ECO:0000256" key="5">
    <source>
        <dbReference type="ARBA" id="ARBA00022984"/>
    </source>
</evidence>
<dbReference type="PANTHER" id="PTHR36699:SF1">
    <property type="entry name" value="L,D-TRANSPEPTIDASE YAFK-RELATED"/>
    <property type="match status" value="1"/>
</dbReference>
<evidence type="ECO:0000256" key="2">
    <source>
        <dbReference type="ARBA" id="ARBA00005992"/>
    </source>
</evidence>
<evidence type="ECO:0000256" key="7">
    <source>
        <dbReference type="PROSITE-ProRule" id="PRU01373"/>
    </source>
</evidence>
<dbReference type="Pfam" id="PF03734">
    <property type="entry name" value="YkuD"/>
    <property type="match status" value="1"/>
</dbReference>
<comment type="pathway">
    <text evidence="1 7">Cell wall biogenesis; peptidoglycan biosynthesis.</text>
</comment>
<feature type="active site" description="Nucleophile" evidence="7">
    <location>
        <position position="161"/>
    </location>
</feature>
<evidence type="ECO:0000313" key="10">
    <source>
        <dbReference type="EMBL" id="MDQ0325916.1"/>
    </source>
</evidence>
<dbReference type="PANTHER" id="PTHR36699">
    <property type="entry name" value="LD-TRANSPEPTIDASE"/>
    <property type="match status" value="1"/>
</dbReference>
<keyword evidence="5 7" id="KW-0573">Peptidoglycan synthesis</keyword>
<evidence type="ECO:0000259" key="9">
    <source>
        <dbReference type="PROSITE" id="PS52029"/>
    </source>
</evidence>
<comment type="caution">
    <text evidence="10">The sequence shown here is derived from an EMBL/GenBank/DDBJ whole genome shotgun (WGS) entry which is preliminary data.</text>
</comment>
<dbReference type="SUPFAM" id="SSF141523">
    <property type="entry name" value="L,D-transpeptidase catalytic domain-like"/>
    <property type="match status" value="1"/>
</dbReference>
<evidence type="ECO:0000256" key="3">
    <source>
        <dbReference type="ARBA" id="ARBA00022679"/>
    </source>
</evidence>
<dbReference type="RefSeq" id="WP_307154065.1">
    <property type="nucleotide sequence ID" value="NZ_JAUSUK010000001.1"/>
</dbReference>
<sequence>MMTAFFSRAARVAALIVTGLAVLILAGCNDFEGMAKHLRPLSHSTKSLIAKKGMSETSPILVRLFKEESELEVWKQEKATGRYALLKTYDICKWSGKLGPKQREGDRQAPEGFYTITPAQLNPNSSYYLSFNMGYPNAYDRSLGRTGSHLMVHGACSSRGCYAMDDDQIQEIYTLARLAFQGGQKSFQVHAFPFRMTPENLAKHRRNENYAFWKMLKEGSDVFELTRQEPKVAVCSKQYVFGTERQAGMSYSPSASCAPKVDDTVRLAVAKKRAEDELREDKIASNLNDRDYAKIAVADLMRDPRQKNEVPPTLLALARGTMPAEAASRNAPQNAPMSTPADAPVMTASIPERSESGKTGAETQVASETPTGAEPAMATAYAPQQEEDAGLLSRLIKKVW</sequence>
<reference evidence="10 11" key="1">
    <citation type="submission" date="2023-07" db="EMBL/GenBank/DDBJ databases">
        <title>Genomic Encyclopedia of Type Strains, Phase IV (KMG-IV): sequencing the most valuable type-strain genomes for metagenomic binning, comparative biology and taxonomic classification.</title>
        <authorList>
            <person name="Goeker M."/>
        </authorList>
    </citation>
    <scope>NUCLEOTIDE SEQUENCE [LARGE SCALE GENOMIC DNA]</scope>
    <source>
        <strain evidence="10 11">DSM 11549</strain>
    </source>
</reference>
<dbReference type="Proteomes" id="UP001230253">
    <property type="component" value="Unassembled WGS sequence"/>
</dbReference>
<evidence type="ECO:0000256" key="1">
    <source>
        <dbReference type="ARBA" id="ARBA00004752"/>
    </source>
</evidence>
<protein>
    <submittedName>
        <fullName evidence="10">Murein L,D-transpeptidase YafK</fullName>
    </submittedName>
</protein>
<keyword evidence="6 7" id="KW-0961">Cell wall biogenesis/degradation</keyword>
<feature type="domain" description="L,D-TPase catalytic" evidence="9">
    <location>
        <begin position="60"/>
        <end position="192"/>
    </location>
</feature>
<keyword evidence="3" id="KW-0808">Transferase</keyword>
<accession>A0ABU0C5W8</accession>
<evidence type="ECO:0000256" key="8">
    <source>
        <dbReference type="SAM" id="MobiDB-lite"/>
    </source>
</evidence>
<evidence type="ECO:0000313" key="11">
    <source>
        <dbReference type="Proteomes" id="UP001230253"/>
    </source>
</evidence>